<organism evidence="1 2">
    <name type="scientific">Rhizobium skierniewicense</name>
    <dbReference type="NCBI Taxonomy" id="984260"/>
    <lineage>
        <taxon>Bacteria</taxon>
        <taxon>Pseudomonadati</taxon>
        <taxon>Pseudomonadota</taxon>
        <taxon>Alphaproteobacteria</taxon>
        <taxon>Hyphomicrobiales</taxon>
        <taxon>Rhizobiaceae</taxon>
        <taxon>Rhizobium/Agrobacterium group</taxon>
        <taxon>Rhizobium</taxon>
    </lineage>
</organism>
<dbReference type="EMBL" id="JACIDV010000008">
    <property type="protein sequence ID" value="MBB3947061.1"/>
    <property type="molecule type" value="Genomic_DNA"/>
</dbReference>
<accession>A0A7W6G417</accession>
<gene>
    <name evidence="1" type="ORF">GGQ73_003025</name>
</gene>
<evidence type="ECO:0000313" key="1">
    <source>
        <dbReference type="EMBL" id="MBB3947061.1"/>
    </source>
</evidence>
<dbReference type="AlphaFoldDB" id="A0A7W6G417"/>
<name>A0A7W6G417_9HYPH</name>
<dbReference type="Proteomes" id="UP000565286">
    <property type="component" value="Unassembled WGS sequence"/>
</dbReference>
<keyword evidence="2" id="KW-1185">Reference proteome</keyword>
<evidence type="ECO:0000313" key="2">
    <source>
        <dbReference type="Proteomes" id="UP000565286"/>
    </source>
</evidence>
<sequence>MHGPTKGNWQWAGRYSSLYKGSPPTPNTGWVANARIATQMCEEYWEHARLVMNRRR</sequence>
<proteinExistence type="predicted"/>
<protein>
    <submittedName>
        <fullName evidence="1">Uncharacterized protein</fullName>
    </submittedName>
</protein>
<comment type="caution">
    <text evidence="1">The sequence shown here is derived from an EMBL/GenBank/DDBJ whole genome shotgun (WGS) entry which is preliminary data.</text>
</comment>
<reference evidence="1 2" key="1">
    <citation type="submission" date="2020-08" db="EMBL/GenBank/DDBJ databases">
        <title>Genomic Encyclopedia of Type Strains, Phase IV (KMG-IV): sequencing the most valuable type-strain genomes for metagenomic binning, comparative biology and taxonomic classification.</title>
        <authorList>
            <person name="Goeker M."/>
        </authorList>
    </citation>
    <scope>NUCLEOTIDE SEQUENCE [LARGE SCALE GENOMIC DNA]</scope>
    <source>
        <strain evidence="1 2">DSM 26438</strain>
    </source>
</reference>